<comment type="caution">
    <text evidence="3">The sequence shown here is derived from an EMBL/GenBank/DDBJ whole genome shotgun (WGS) entry which is preliminary data.</text>
</comment>
<dbReference type="EMBL" id="MPUH01001786">
    <property type="protein sequence ID" value="OMJ66209.1"/>
    <property type="molecule type" value="Genomic_DNA"/>
</dbReference>
<proteinExistence type="predicted"/>
<dbReference type="OrthoDB" id="420187at2759"/>
<evidence type="ECO:0000259" key="1">
    <source>
        <dbReference type="PROSITE" id="PS50235"/>
    </source>
</evidence>
<dbReference type="GO" id="GO:0005634">
    <property type="term" value="C:nucleus"/>
    <property type="evidence" value="ECO:0007669"/>
    <property type="project" value="TreeGrafter"/>
</dbReference>
<dbReference type="SMART" id="SM00695">
    <property type="entry name" value="DUSP"/>
    <property type="match status" value="1"/>
</dbReference>
<dbReference type="Pfam" id="PF00443">
    <property type="entry name" value="UCH"/>
    <property type="match status" value="1"/>
</dbReference>
<dbReference type="PANTHER" id="PTHR24006">
    <property type="entry name" value="UBIQUITIN CARBOXYL-TERMINAL HYDROLASE"/>
    <property type="match status" value="1"/>
</dbReference>
<dbReference type="PROSITE" id="PS50235">
    <property type="entry name" value="USP_3"/>
    <property type="match status" value="1"/>
</dbReference>
<dbReference type="InterPro" id="IPR038765">
    <property type="entry name" value="Papain-like_cys_pep_sf"/>
</dbReference>
<name>A0A1R2ANZ3_9CILI</name>
<sequence>MNSLILEVHRKKEIALFSNSKHSSGPYFIVPSKWYHSWLKYLKGAQKPARIFLHTLLDSKSNPKQNLEYKKDYYAVPKKVWDYLKSSYGSDQQIQCPEKNIYSINQSGNLVSNVSSRTTSPRMSKNPSLKSIHVSKVKPLRGSKDMKSESDRTRSVRSITVRSNPEFQFKTIDLSSKSAYNGVFGLQNSGCICYMNSALQCLVTLTPLTKEILKSQKSTPLVSILKEFYSESRTGFANNKKIEEFFKTEFPPGKQHDMPEYLRKVFEILDQELASHKKSEECDPWREYERTHSRIVVKLFSGLCCSKITCLKCSQKKENYEPYTTLTLEVCTSLCKSMEKYLDKEIIQDEYYCMTCDMVTNIEKQYLMVKNPNILIIQLKRFVTTPFSRKINMHCDFNPEIELMNSSNEKIRYTLRAVGVHTGNCNSGHYTAFCKRNGKWFFFDDAVFQEVDFARVKESQAYILIYSKKTNER</sequence>
<dbReference type="InterPro" id="IPR006615">
    <property type="entry name" value="Pept_C19_DUSP"/>
</dbReference>
<evidence type="ECO:0000313" key="3">
    <source>
        <dbReference type="EMBL" id="OMJ66209.1"/>
    </source>
</evidence>
<protein>
    <submittedName>
        <fullName evidence="3">Uncharacterized protein</fullName>
    </submittedName>
</protein>
<accession>A0A1R2ANZ3</accession>
<evidence type="ECO:0000259" key="2">
    <source>
        <dbReference type="PROSITE" id="PS51283"/>
    </source>
</evidence>
<dbReference type="InterPro" id="IPR028889">
    <property type="entry name" value="USP"/>
</dbReference>
<dbReference type="GO" id="GO:0004843">
    <property type="term" value="F:cysteine-type deubiquitinase activity"/>
    <property type="evidence" value="ECO:0007669"/>
    <property type="project" value="InterPro"/>
</dbReference>
<dbReference type="GO" id="GO:0005829">
    <property type="term" value="C:cytosol"/>
    <property type="evidence" value="ECO:0007669"/>
    <property type="project" value="TreeGrafter"/>
</dbReference>
<dbReference type="Gene3D" id="3.90.70.10">
    <property type="entry name" value="Cysteine proteinases"/>
    <property type="match status" value="1"/>
</dbReference>
<dbReference type="InterPro" id="IPR018200">
    <property type="entry name" value="USP_CS"/>
</dbReference>
<feature type="domain" description="DUSP" evidence="2">
    <location>
        <begin position="1"/>
        <end position="101"/>
    </location>
</feature>
<dbReference type="InterPro" id="IPR050164">
    <property type="entry name" value="Peptidase_C19"/>
</dbReference>
<evidence type="ECO:0000313" key="4">
    <source>
        <dbReference type="Proteomes" id="UP000187209"/>
    </source>
</evidence>
<organism evidence="3 4">
    <name type="scientific">Stentor coeruleus</name>
    <dbReference type="NCBI Taxonomy" id="5963"/>
    <lineage>
        <taxon>Eukaryota</taxon>
        <taxon>Sar</taxon>
        <taxon>Alveolata</taxon>
        <taxon>Ciliophora</taxon>
        <taxon>Postciliodesmatophora</taxon>
        <taxon>Heterotrichea</taxon>
        <taxon>Heterotrichida</taxon>
        <taxon>Stentoridae</taxon>
        <taxon>Stentor</taxon>
    </lineage>
</organism>
<dbReference type="Pfam" id="PF06337">
    <property type="entry name" value="DUSP"/>
    <property type="match status" value="1"/>
</dbReference>
<dbReference type="GO" id="GO:0016579">
    <property type="term" value="P:protein deubiquitination"/>
    <property type="evidence" value="ECO:0007669"/>
    <property type="project" value="InterPro"/>
</dbReference>
<dbReference type="PROSITE" id="PS51283">
    <property type="entry name" value="DUSP"/>
    <property type="match status" value="1"/>
</dbReference>
<dbReference type="Proteomes" id="UP000187209">
    <property type="component" value="Unassembled WGS sequence"/>
</dbReference>
<feature type="domain" description="USP" evidence="1">
    <location>
        <begin position="184"/>
        <end position="469"/>
    </location>
</feature>
<gene>
    <name evidence="3" type="ORF">SteCoe_37036</name>
</gene>
<dbReference type="SUPFAM" id="SSF143791">
    <property type="entry name" value="DUSP-like"/>
    <property type="match status" value="1"/>
</dbReference>
<dbReference type="InterPro" id="IPR001394">
    <property type="entry name" value="Peptidase_C19_UCH"/>
</dbReference>
<dbReference type="PROSITE" id="PS00973">
    <property type="entry name" value="USP_2"/>
    <property type="match status" value="1"/>
</dbReference>
<reference evidence="3 4" key="1">
    <citation type="submission" date="2016-11" db="EMBL/GenBank/DDBJ databases">
        <title>The macronuclear genome of Stentor coeruleus: a giant cell with tiny introns.</title>
        <authorList>
            <person name="Slabodnick M."/>
            <person name="Ruby J.G."/>
            <person name="Reiff S.B."/>
            <person name="Swart E.C."/>
            <person name="Gosai S."/>
            <person name="Prabakaran S."/>
            <person name="Witkowska E."/>
            <person name="Larue G.E."/>
            <person name="Fisher S."/>
            <person name="Freeman R.M."/>
            <person name="Gunawardena J."/>
            <person name="Chu W."/>
            <person name="Stover N.A."/>
            <person name="Gregory B.D."/>
            <person name="Nowacki M."/>
            <person name="Derisi J."/>
            <person name="Roy S.W."/>
            <person name="Marshall W.F."/>
            <person name="Sood P."/>
        </authorList>
    </citation>
    <scope>NUCLEOTIDE SEQUENCE [LARGE SCALE GENOMIC DNA]</scope>
    <source>
        <strain evidence="3">WM001</strain>
    </source>
</reference>
<dbReference type="AlphaFoldDB" id="A0A1R2ANZ3"/>
<dbReference type="Gene3D" id="3.30.2230.10">
    <property type="entry name" value="DUSP-like"/>
    <property type="match status" value="1"/>
</dbReference>
<keyword evidence="4" id="KW-1185">Reference proteome</keyword>
<dbReference type="SUPFAM" id="SSF54001">
    <property type="entry name" value="Cysteine proteinases"/>
    <property type="match status" value="1"/>
</dbReference>
<dbReference type="InterPro" id="IPR035927">
    <property type="entry name" value="DUSP-like_sf"/>
</dbReference>